<reference evidence="1" key="1">
    <citation type="submission" date="2018-05" db="EMBL/GenBank/DDBJ databases">
        <authorList>
            <person name="Lanie J.A."/>
            <person name="Ng W.-L."/>
            <person name="Kazmierczak K.M."/>
            <person name="Andrzejewski T.M."/>
            <person name="Davidsen T.M."/>
            <person name="Wayne K.J."/>
            <person name="Tettelin H."/>
            <person name="Glass J.I."/>
            <person name="Rusch D."/>
            <person name="Podicherti R."/>
            <person name="Tsui H.-C.T."/>
            <person name="Winkler M.E."/>
        </authorList>
    </citation>
    <scope>NUCLEOTIDE SEQUENCE</scope>
</reference>
<name>A0A382WII9_9ZZZZ</name>
<dbReference type="InterPro" id="IPR056909">
    <property type="entry name" value="SU10_portal"/>
</dbReference>
<evidence type="ECO:0000313" key="1">
    <source>
        <dbReference type="EMBL" id="SVD58756.1"/>
    </source>
</evidence>
<accession>A0A382WII9</accession>
<dbReference type="EMBL" id="UINC01160228">
    <property type="protein sequence ID" value="SVD58756.1"/>
    <property type="molecule type" value="Genomic_DNA"/>
</dbReference>
<feature type="non-terminal residue" evidence="1">
    <location>
        <position position="139"/>
    </location>
</feature>
<protein>
    <submittedName>
        <fullName evidence="1">Uncharacterized protein</fullName>
    </submittedName>
</protein>
<gene>
    <name evidence="1" type="ORF">METZ01_LOCUS411610</name>
</gene>
<sequence>MALSDAEIRAQTAELEAEQIRLAGDEPMDEEELESLVAGLIEDAQDYIDQTEALDRNTANDYFQGRPFGNEEDGRSQVVSRDVRDTVALMMPQVMRTFFGSEKVVEFVPRGPEDVPMAEQATDFANQVCIGQDNEGFSI</sequence>
<dbReference type="Pfam" id="PF23899">
    <property type="entry name" value="SU10_portal"/>
    <property type="match status" value="1"/>
</dbReference>
<proteinExistence type="predicted"/>
<dbReference type="AlphaFoldDB" id="A0A382WII9"/>
<organism evidence="1">
    <name type="scientific">marine metagenome</name>
    <dbReference type="NCBI Taxonomy" id="408172"/>
    <lineage>
        <taxon>unclassified sequences</taxon>
        <taxon>metagenomes</taxon>
        <taxon>ecological metagenomes</taxon>
    </lineage>
</organism>